<keyword evidence="3" id="KW-0012">Acyltransferase</keyword>
<evidence type="ECO:0000313" key="3">
    <source>
        <dbReference type="EMBL" id="QQM32440.1"/>
    </source>
</evidence>
<dbReference type="KEGG" id="mlut:JET14_10005"/>
<comment type="similarity">
    <text evidence="1">Belongs to the transferase hexapeptide repeat family.</text>
</comment>
<keyword evidence="2 3" id="KW-0808">Transferase</keyword>
<proteinExistence type="inferred from homology"/>
<dbReference type="InterPro" id="IPR051159">
    <property type="entry name" value="Hexapeptide_acetyltransf"/>
</dbReference>
<dbReference type="GO" id="GO:0005829">
    <property type="term" value="C:cytosol"/>
    <property type="evidence" value="ECO:0007669"/>
    <property type="project" value="TreeGrafter"/>
</dbReference>
<dbReference type="CDD" id="cd04647">
    <property type="entry name" value="LbH_MAT_like"/>
    <property type="match status" value="1"/>
</dbReference>
<protein>
    <submittedName>
        <fullName evidence="3">Acyltransferase</fullName>
    </submittedName>
</protein>
<accession>A0A7T7HNE9</accession>
<dbReference type="PANTHER" id="PTHR23416">
    <property type="entry name" value="SIALIC ACID SYNTHASE-RELATED"/>
    <property type="match status" value="1"/>
</dbReference>
<evidence type="ECO:0000313" key="4">
    <source>
        <dbReference type="Proteomes" id="UP000596083"/>
    </source>
</evidence>
<dbReference type="Proteomes" id="UP000596083">
    <property type="component" value="Chromosome"/>
</dbReference>
<dbReference type="PANTHER" id="PTHR23416:SF23">
    <property type="entry name" value="ACETYLTRANSFERASE C18B11.09C-RELATED"/>
    <property type="match status" value="1"/>
</dbReference>
<dbReference type="AlphaFoldDB" id="A0A7T7HNE9"/>
<dbReference type="InterPro" id="IPR011004">
    <property type="entry name" value="Trimer_LpxA-like_sf"/>
</dbReference>
<dbReference type="InterPro" id="IPR001451">
    <property type="entry name" value="Hexapep"/>
</dbReference>
<evidence type="ECO:0000256" key="2">
    <source>
        <dbReference type="ARBA" id="ARBA00022679"/>
    </source>
</evidence>
<sequence>MIKRYVAALIWIALAIVSRFPSQQFRKFLYSKLFGMKLGKSCAIYGGAEIRKPWWVAIGAGSSIGHRVTLDGRGGLEIGKNVNISSEVMLWTAQHDYNDPHFKTYYKKITIEDWVWLGPRVIVLPGVTVAKGCVIAGGAVVTKDTEPFGLYGGIPAKRIGERSQDVVFDYSPGNKYTPFV</sequence>
<dbReference type="EMBL" id="CP066786">
    <property type="protein sequence ID" value="QQM32440.1"/>
    <property type="molecule type" value="Genomic_DNA"/>
</dbReference>
<dbReference type="RefSeq" id="WP_200337882.1">
    <property type="nucleotide sequence ID" value="NZ_CP066786.1"/>
</dbReference>
<dbReference type="GO" id="GO:0008374">
    <property type="term" value="F:O-acyltransferase activity"/>
    <property type="evidence" value="ECO:0007669"/>
    <property type="project" value="TreeGrafter"/>
</dbReference>
<evidence type="ECO:0000256" key="1">
    <source>
        <dbReference type="ARBA" id="ARBA00007274"/>
    </source>
</evidence>
<gene>
    <name evidence="3" type="ORF">JET14_10005</name>
</gene>
<reference evidence="3 4" key="1">
    <citation type="submission" date="2020-12" db="EMBL/GenBank/DDBJ databases">
        <authorList>
            <person name="Zheng R.K."/>
            <person name="Sun C.M."/>
        </authorList>
    </citation>
    <scope>NUCLEOTIDE SEQUENCE [LARGE SCALE GENOMIC DNA]</scope>
    <source>
        <strain evidence="3 4">ZRK001</strain>
    </source>
</reference>
<dbReference type="Pfam" id="PF00132">
    <property type="entry name" value="Hexapep"/>
    <property type="match status" value="1"/>
</dbReference>
<organism evidence="3 4">
    <name type="scientific">Martelella lutilitoris</name>
    <dbReference type="NCBI Taxonomy" id="2583532"/>
    <lineage>
        <taxon>Bacteria</taxon>
        <taxon>Pseudomonadati</taxon>
        <taxon>Pseudomonadota</taxon>
        <taxon>Alphaproteobacteria</taxon>
        <taxon>Hyphomicrobiales</taxon>
        <taxon>Aurantimonadaceae</taxon>
        <taxon>Martelella</taxon>
    </lineage>
</organism>
<name>A0A7T7HNE9_9HYPH</name>
<dbReference type="SUPFAM" id="SSF51161">
    <property type="entry name" value="Trimeric LpxA-like enzymes"/>
    <property type="match status" value="1"/>
</dbReference>
<dbReference type="Gene3D" id="2.160.10.10">
    <property type="entry name" value="Hexapeptide repeat proteins"/>
    <property type="match status" value="1"/>
</dbReference>